<feature type="transmembrane region" description="Helical" evidence="7">
    <location>
        <begin position="167"/>
        <end position="189"/>
    </location>
</feature>
<evidence type="ECO:0000256" key="3">
    <source>
        <dbReference type="ARBA" id="ARBA00022475"/>
    </source>
</evidence>
<dbReference type="SUPFAM" id="SSF161098">
    <property type="entry name" value="MetI-like"/>
    <property type="match status" value="1"/>
</dbReference>
<feature type="transmembrane region" description="Helical" evidence="7">
    <location>
        <begin position="26"/>
        <end position="55"/>
    </location>
</feature>
<keyword evidence="3" id="KW-1003">Cell membrane</keyword>
<evidence type="ECO:0000256" key="7">
    <source>
        <dbReference type="SAM" id="Phobius"/>
    </source>
</evidence>
<proteinExistence type="predicted"/>
<evidence type="ECO:0000256" key="5">
    <source>
        <dbReference type="ARBA" id="ARBA00022989"/>
    </source>
</evidence>
<dbReference type="CDD" id="cd06261">
    <property type="entry name" value="TM_PBP2"/>
    <property type="match status" value="1"/>
</dbReference>
<reference evidence="9" key="1">
    <citation type="journal article" date="2014" name="Front. Microbiol.">
        <title>High frequency of phylogenetically diverse reductive dehalogenase-homologous genes in deep subseafloor sedimentary metagenomes.</title>
        <authorList>
            <person name="Kawai M."/>
            <person name="Futagami T."/>
            <person name="Toyoda A."/>
            <person name="Takaki Y."/>
            <person name="Nishi S."/>
            <person name="Hori S."/>
            <person name="Arai W."/>
            <person name="Tsubouchi T."/>
            <person name="Morono Y."/>
            <person name="Uchiyama I."/>
            <person name="Ito T."/>
            <person name="Fujiyama A."/>
            <person name="Inagaki F."/>
            <person name="Takami H."/>
        </authorList>
    </citation>
    <scope>NUCLEOTIDE SEQUENCE</scope>
    <source>
        <strain evidence="9">Expedition CK06-06</strain>
    </source>
</reference>
<dbReference type="EMBL" id="BARS01036196">
    <property type="protein sequence ID" value="GAG26751.1"/>
    <property type="molecule type" value="Genomic_DNA"/>
</dbReference>
<protein>
    <recommendedName>
        <fullName evidence="8">ABC transmembrane type-1 domain-containing protein</fullName>
    </recommendedName>
</protein>
<feature type="transmembrane region" description="Helical" evidence="7">
    <location>
        <begin position="209"/>
        <end position="231"/>
    </location>
</feature>
<dbReference type="AlphaFoldDB" id="X0XP51"/>
<feature type="domain" description="ABC transmembrane type-1" evidence="8">
    <location>
        <begin position="31"/>
        <end position="232"/>
    </location>
</feature>
<evidence type="ECO:0000256" key="1">
    <source>
        <dbReference type="ARBA" id="ARBA00004651"/>
    </source>
</evidence>
<evidence type="ECO:0000313" key="9">
    <source>
        <dbReference type="EMBL" id="GAG26751.1"/>
    </source>
</evidence>
<dbReference type="PANTHER" id="PTHR43163">
    <property type="entry name" value="DIPEPTIDE TRANSPORT SYSTEM PERMEASE PROTEIN DPPB-RELATED"/>
    <property type="match status" value="1"/>
</dbReference>
<dbReference type="InterPro" id="IPR000515">
    <property type="entry name" value="MetI-like"/>
</dbReference>
<organism evidence="9">
    <name type="scientific">marine sediment metagenome</name>
    <dbReference type="NCBI Taxonomy" id="412755"/>
    <lineage>
        <taxon>unclassified sequences</taxon>
        <taxon>metagenomes</taxon>
        <taxon>ecological metagenomes</taxon>
    </lineage>
</organism>
<sequence>LSYLGGVVCGDLGPSYYYQDRTVQEIIATTLPVSACLGLAALLVALVGGVAAGLVAAMRRDRCVDRLVLVASALCVSLPSFVVGTFLLVIFTFWLAWCPVGGFGRLDQLILPAVTLALPFAAVIARITRASLLEELGQDYVRTARAKGLSAAQAAFRHALQVALVPVVHYLAPAAAGILTGSLVVEQIFRVPGIGRHFVTGALNGDHPLVLGLVMLYSVLLVTFNLVADLVHGYLDPRVREG</sequence>
<keyword evidence="4 7" id="KW-0812">Transmembrane</keyword>
<dbReference type="PROSITE" id="PS50928">
    <property type="entry name" value="ABC_TM1"/>
    <property type="match status" value="1"/>
</dbReference>
<feature type="non-terminal residue" evidence="9">
    <location>
        <position position="1"/>
    </location>
</feature>
<dbReference type="Pfam" id="PF00528">
    <property type="entry name" value="BPD_transp_1"/>
    <property type="match status" value="1"/>
</dbReference>
<keyword evidence="6 7" id="KW-0472">Membrane</keyword>
<dbReference type="InterPro" id="IPR035906">
    <property type="entry name" value="MetI-like_sf"/>
</dbReference>
<evidence type="ECO:0000256" key="4">
    <source>
        <dbReference type="ARBA" id="ARBA00022692"/>
    </source>
</evidence>
<evidence type="ECO:0000256" key="2">
    <source>
        <dbReference type="ARBA" id="ARBA00022448"/>
    </source>
</evidence>
<evidence type="ECO:0000256" key="6">
    <source>
        <dbReference type="ARBA" id="ARBA00023136"/>
    </source>
</evidence>
<dbReference type="GO" id="GO:0055085">
    <property type="term" value="P:transmembrane transport"/>
    <property type="evidence" value="ECO:0007669"/>
    <property type="project" value="InterPro"/>
</dbReference>
<feature type="transmembrane region" description="Helical" evidence="7">
    <location>
        <begin position="109"/>
        <end position="128"/>
    </location>
</feature>
<comment type="caution">
    <text evidence="9">The sequence shown here is derived from an EMBL/GenBank/DDBJ whole genome shotgun (WGS) entry which is preliminary data.</text>
</comment>
<dbReference type="PANTHER" id="PTHR43163:SF6">
    <property type="entry name" value="DIPEPTIDE TRANSPORT SYSTEM PERMEASE PROTEIN DPPB-RELATED"/>
    <property type="match status" value="1"/>
</dbReference>
<gene>
    <name evidence="9" type="ORF">S01H1_55666</name>
</gene>
<dbReference type="GO" id="GO:0005886">
    <property type="term" value="C:plasma membrane"/>
    <property type="evidence" value="ECO:0007669"/>
    <property type="project" value="UniProtKB-SubCell"/>
</dbReference>
<keyword evidence="2" id="KW-0813">Transport</keyword>
<name>X0XP51_9ZZZZ</name>
<evidence type="ECO:0000259" key="8">
    <source>
        <dbReference type="PROSITE" id="PS50928"/>
    </source>
</evidence>
<feature type="transmembrane region" description="Helical" evidence="7">
    <location>
        <begin position="67"/>
        <end position="97"/>
    </location>
</feature>
<accession>X0XP51</accession>
<keyword evidence="5 7" id="KW-1133">Transmembrane helix</keyword>
<dbReference type="Gene3D" id="1.10.3720.10">
    <property type="entry name" value="MetI-like"/>
    <property type="match status" value="1"/>
</dbReference>
<comment type="subcellular location">
    <subcellularLocation>
        <location evidence="1">Cell membrane</location>
        <topology evidence="1">Multi-pass membrane protein</topology>
    </subcellularLocation>
</comment>